<organism evidence="1 2">
    <name type="scientific">Amycolatopsis arida</name>
    <dbReference type="NCBI Taxonomy" id="587909"/>
    <lineage>
        <taxon>Bacteria</taxon>
        <taxon>Bacillati</taxon>
        <taxon>Actinomycetota</taxon>
        <taxon>Actinomycetes</taxon>
        <taxon>Pseudonocardiales</taxon>
        <taxon>Pseudonocardiaceae</taxon>
        <taxon>Amycolatopsis</taxon>
    </lineage>
</organism>
<proteinExistence type="predicted"/>
<keyword evidence="2" id="KW-1185">Reference proteome</keyword>
<dbReference type="Pfam" id="PF20060">
    <property type="entry name" value="DUF6459"/>
    <property type="match status" value="1"/>
</dbReference>
<evidence type="ECO:0000313" key="2">
    <source>
        <dbReference type="Proteomes" id="UP000198727"/>
    </source>
</evidence>
<gene>
    <name evidence="1" type="ORF">SAMN05421810_102307</name>
</gene>
<reference evidence="2" key="1">
    <citation type="submission" date="2016-10" db="EMBL/GenBank/DDBJ databases">
        <authorList>
            <person name="Varghese N."/>
            <person name="Submissions S."/>
        </authorList>
    </citation>
    <scope>NUCLEOTIDE SEQUENCE [LARGE SCALE GENOMIC DNA]</scope>
    <source>
        <strain evidence="2">CGMCC 4.5579</strain>
    </source>
</reference>
<dbReference type="STRING" id="587909.SAMN05421810_102307"/>
<accession>A0A1I5PK70</accession>
<dbReference type="EMBL" id="FOWW01000002">
    <property type="protein sequence ID" value="SFP33941.1"/>
    <property type="molecule type" value="Genomic_DNA"/>
</dbReference>
<dbReference type="Proteomes" id="UP000198727">
    <property type="component" value="Unassembled WGS sequence"/>
</dbReference>
<dbReference type="AlphaFoldDB" id="A0A1I5PK70"/>
<dbReference type="InterPro" id="IPR045596">
    <property type="entry name" value="DUF6459"/>
</dbReference>
<sequence length="104" mass="11504">MGAVLALILEVYGGSRPVEQLRPLLANTLYLRLAARARTGTVRYTLRSLHLTRPAPGSLEVCGRISAAGRALALATRFEATGDRGWRCTWFGLVESRPPRRFRP</sequence>
<protein>
    <submittedName>
        <fullName evidence="1">Uncharacterized protein</fullName>
    </submittedName>
</protein>
<evidence type="ECO:0000313" key="1">
    <source>
        <dbReference type="EMBL" id="SFP33941.1"/>
    </source>
</evidence>
<name>A0A1I5PK70_9PSEU</name>